<dbReference type="EMBL" id="OX459962">
    <property type="protein sequence ID" value="CAI9167307.1"/>
    <property type="molecule type" value="Genomic_DNA"/>
</dbReference>
<gene>
    <name evidence="2" type="ORF">MRATA1EN1_LOCUS16269</name>
</gene>
<evidence type="ECO:0000313" key="2">
    <source>
        <dbReference type="EMBL" id="CAI9167307.1"/>
    </source>
</evidence>
<reference evidence="2" key="1">
    <citation type="submission" date="2023-04" db="EMBL/GenBank/DDBJ databases">
        <authorList>
            <consortium name="ELIXIR-Norway"/>
        </authorList>
    </citation>
    <scope>NUCLEOTIDE SEQUENCE [LARGE SCALE GENOMIC DNA]</scope>
</reference>
<evidence type="ECO:0000256" key="1">
    <source>
        <dbReference type="SAM" id="MobiDB-lite"/>
    </source>
</evidence>
<feature type="region of interest" description="Disordered" evidence="1">
    <location>
        <begin position="1"/>
        <end position="23"/>
    </location>
</feature>
<protein>
    <submittedName>
        <fullName evidence="2">Uncharacterized protein</fullName>
    </submittedName>
</protein>
<sequence>MSGEHPSLWEPPGPRSSGNELVSCSPRTETALFRSSASLGTVVVPLCSLLPLGRPHRGPPAPIVKGGRYRAQASGQDSVTSCCFGAGPSPLIPDPMLSSPNKTEKGILNTWSHPDPPKINIPVFQKADRNCAVRGGKPRACWTPGLVGTFLFVRGRKAAPVAMAT</sequence>
<evidence type="ECO:0000313" key="3">
    <source>
        <dbReference type="Proteomes" id="UP001176941"/>
    </source>
</evidence>
<keyword evidence="3" id="KW-1185">Reference proteome</keyword>
<dbReference type="Proteomes" id="UP001176941">
    <property type="component" value="Chromosome 26"/>
</dbReference>
<organism evidence="2 3">
    <name type="scientific">Rangifer tarandus platyrhynchus</name>
    <name type="common">Svalbard reindeer</name>
    <dbReference type="NCBI Taxonomy" id="3082113"/>
    <lineage>
        <taxon>Eukaryota</taxon>
        <taxon>Metazoa</taxon>
        <taxon>Chordata</taxon>
        <taxon>Craniata</taxon>
        <taxon>Vertebrata</taxon>
        <taxon>Euteleostomi</taxon>
        <taxon>Mammalia</taxon>
        <taxon>Eutheria</taxon>
        <taxon>Laurasiatheria</taxon>
        <taxon>Artiodactyla</taxon>
        <taxon>Ruminantia</taxon>
        <taxon>Pecora</taxon>
        <taxon>Cervidae</taxon>
        <taxon>Odocoileinae</taxon>
        <taxon>Rangifer</taxon>
    </lineage>
</organism>
<accession>A0ABN8Z3A4</accession>
<proteinExistence type="predicted"/>
<name>A0ABN8Z3A4_RANTA</name>